<evidence type="ECO:0000256" key="3">
    <source>
        <dbReference type="ARBA" id="ARBA00022448"/>
    </source>
</evidence>
<keyword evidence="10" id="KW-0406">Ion transport</keyword>
<dbReference type="GO" id="GO:0051560">
    <property type="term" value="P:mitochondrial calcium ion homeostasis"/>
    <property type="evidence" value="ECO:0007669"/>
    <property type="project" value="InterPro"/>
</dbReference>
<keyword evidence="12" id="KW-0472">Membrane</keyword>
<dbReference type="AlphaFoldDB" id="A0AAV1T9Z5"/>
<keyword evidence="5" id="KW-0107">Calcium channel</keyword>
<dbReference type="GO" id="GO:0036444">
    <property type="term" value="P:calcium import into the mitochondrion"/>
    <property type="evidence" value="ECO:0007669"/>
    <property type="project" value="TreeGrafter"/>
</dbReference>
<dbReference type="GO" id="GO:0015292">
    <property type="term" value="F:uniporter activity"/>
    <property type="evidence" value="ECO:0007669"/>
    <property type="project" value="TreeGrafter"/>
</dbReference>
<evidence type="ECO:0000256" key="4">
    <source>
        <dbReference type="ARBA" id="ARBA00022568"/>
    </source>
</evidence>
<gene>
    <name evidence="16" type="ORF">PM001_LOCUS3477</name>
</gene>
<name>A0AAV1T9Z5_9STRA</name>
<keyword evidence="4" id="KW-0109">Calcium transport</keyword>
<evidence type="ECO:0000256" key="2">
    <source>
        <dbReference type="ARBA" id="ARBA00005653"/>
    </source>
</evidence>
<evidence type="ECO:0000256" key="7">
    <source>
        <dbReference type="ARBA" id="ARBA00022792"/>
    </source>
</evidence>
<dbReference type="GO" id="GO:0005262">
    <property type="term" value="F:calcium channel activity"/>
    <property type="evidence" value="ECO:0007669"/>
    <property type="project" value="UniProtKB-KW"/>
</dbReference>
<sequence length="394" mass="44770">MASRPLRTLLVRASYAQFSASAFHSGPKSLLARAATRFHLDSTLPQLCVRNTAKVPGQLDILLPLPGLKGLTRFGFEYSQASVQDLIEAVRHADTSLRVVEVATLDGTKVARTVRLGALTSMTFCLRLNHVNVLVESDKATTDDARLNEEDAAFASVKAAMEKDRRLLLPLPEYYRLCHNAGAEKVVAAKWLQELQRRNLVVHFDRSRHPQLENALILRPYSLESLLTLKNSLDSEMYNIKHHRRAKEREVAALMTSLAQLEQIETDVHVAARRLPNAQKWVALTGLTGFYGTLMYCVWDVYSWDVMEPITYFIGFTAVLGNSFYSTITKKDATYSNIWQKRYAERVHVLSKERKFDPAELEELQGRIVDLRNDIMVLSQWETTNADNQYMPIE</sequence>
<dbReference type="Proteomes" id="UP001162060">
    <property type="component" value="Unassembled WGS sequence"/>
</dbReference>
<comment type="subcellular location">
    <subcellularLocation>
        <location evidence="1">Mitochondrion inner membrane</location>
        <topology evidence="1">Multi-pass membrane protein</topology>
    </subcellularLocation>
</comment>
<keyword evidence="11" id="KW-0496">Mitochondrion</keyword>
<keyword evidence="8" id="KW-0106">Calcium</keyword>
<evidence type="ECO:0000256" key="11">
    <source>
        <dbReference type="ARBA" id="ARBA00023128"/>
    </source>
</evidence>
<evidence type="ECO:0000256" key="9">
    <source>
        <dbReference type="ARBA" id="ARBA00022989"/>
    </source>
</evidence>
<protein>
    <recommendedName>
        <fullName evidence="15">Calcium uniporter protein C-terminal domain-containing protein</fullName>
    </recommendedName>
</protein>
<accession>A0AAV1T9Z5</accession>
<dbReference type="EMBL" id="CAKLBY020000031">
    <property type="protein sequence ID" value="CAK7907148.1"/>
    <property type="molecule type" value="Genomic_DNA"/>
</dbReference>
<dbReference type="PANTHER" id="PTHR13462:SF10">
    <property type="entry name" value="CALCIUM UNIPORTER PROTEIN, MITOCHONDRIAL"/>
    <property type="match status" value="1"/>
</dbReference>
<keyword evidence="6" id="KW-0812">Transmembrane</keyword>
<dbReference type="Pfam" id="PF04678">
    <property type="entry name" value="MCU"/>
    <property type="match status" value="1"/>
</dbReference>
<evidence type="ECO:0000259" key="15">
    <source>
        <dbReference type="Pfam" id="PF04678"/>
    </source>
</evidence>
<dbReference type="PANTHER" id="PTHR13462">
    <property type="entry name" value="CALCIUM UNIPORTER PROTEIN, MITOCHONDRIAL"/>
    <property type="match status" value="1"/>
</dbReference>
<organism evidence="16 17">
    <name type="scientific">Peronospora matthiolae</name>
    <dbReference type="NCBI Taxonomy" id="2874970"/>
    <lineage>
        <taxon>Eukaryota</taxon>
        <taxon>Sar</taxon>
        <taxon>Stramenopiles</taxon>
        <taxon>Oomycota</taxon>
        <taxon>Peronosporomycetes</taxon>
        <taxon>Peronosporales</taxon>
        <taxon>Peronosporaceae</taxon>
        <taxon>Peronospora</taxon>
    </lineage>
</organism>
<keyword evidence="7" id="KW-0999">Mitochondrion inner membrane</keyword>
<evidence type="ECO:0000313" key="16">
    <source>
        <dbReference type="EMBL" id="CAK7907148.1"/>
    </source>
</evidence>
<proteinExistence type="inferred from homology"/>
<keyword evidence="3" id="KW-0813">Transport</keyword>
<dbReference type="InterPro" id="IPR039055">
    <property type="entry name" value="MCU_fam"/>
</dbReference>
<evidence type="ECO:0000256" key="8">
    <source>
        <dbReference type="ARBA" id="ARBA00022837"/>
    </source>
</evidence>
<comment type="catalytic activity">
    <reaction evidence="14">
        <text>Ca(2+)(in) = Ca(2+)(out)</text>
        <dbReference type="Rhea" id="RHEA:29671"/>
        <dbReference type="ChEBI" id="CHEBI:29108"/>
    </reaction>
</comment>
<keyword evidence="13" id="KW-0407">Ion channel</keyword>
<evidence type="ECO:0000256" key="10">
    <source>
        <dbReference type="ARBA" id="ARBA00023065"/>
    </source>
</evidence>
<evidence type="ECO:0000256" key="6">
    <source>
        <dbReference type="ARBA" id="ARBA00022692"/>
    </source>
</evidence>
<evidence type="ECO:0000256" key="13">
    <source>
        <dbReference type="ARBA" id="ARBA00023303"/>
    </source>
</evidence>
<reference evidence="16" key="1">
    <citation type="submission" date="2024-01" db="EMBL/GenBank/DDBJ databases">
        <authorList>
            <person name="Webb A."/>
        </authorList>
    </citation>
    <scope>NUCLEOTIDE SEQUENCE</scope>
    <source>
        <strain evidence="16">Pm1</strain>
    </source>
</reference>
<keyword evidence="9" id="KW-1133">Transmembrane helix</keyword>
<evidence type="ECO:0000313" key="17">
    <source>
        <dbReference type="Proteomes" id="UP001162060"/>
    </source>
</evidence>
<comment type="caution">
    <text evidence="16">The sequence shown here is derived from an EMBL/GenBank/DDBJ whole genome shotgun (WGS) entry which is preliminary data.</text>
</comment>
<dbReference type="InterPro" id="IPR006769">
    <property type="entry name" value="MCU_C"/>
</dbReference>
<evidence type="ECO:0000256" key="12">
    <source>
        <dbReference type="ARBA" id="ARBA00023136"/>
    </source>
</evidence>
<evidence type="ECO:0000256" key="5">
    <source>
        <dbReference type="ARBA" id="ARBA00022673"/>
    </source>
</evidence>
<comment type="similarity">
    <text evidence="2">Belongs to the MCU (TC 1.A.77) family.</text>
</comment>
<feature type="domain" description="Calcium uniporter protein C-terminal" evidence="15">
    <location>
        <begin position="190"/>
        <end position="364"/>
    </location>
</feature>
<dbReference type="GO" id="GO:1990246">
    <property type="term" value="C:uniplex complex"/>
    <property type="evidence" value="ECO:0007669"/>
    <property type="project" value="TreeGrafter"/>
</dbReference>
<evidence type="ECO:0000256" key="14">
    <source>
        <dbReference type="ARBA" id="ARBA00036634"/>
    </source>
</evidence>
<evidence type="ECO:0000256" key="1">
    <source>
        <dbReference type="ARBA" id="ARBA00004448"/>
    </source>
</evidence>